<accession>A0A7R9BRM2</accession>
<dbReference type="EMBL" id="OA883441">
    <property type="protein sequence ID" value="CAD7278903.1"/>
    <property type="molecule type" value="Genomic_DNA"/>
</dbReference>
<proteinExistence type="predicted"/>
<evidence type="ECO:0000313" key="4">
    <source>
        <dbReference type="Proteomes" id="UP000678499"/>
    </source>
</evidence>
<keyword evidence="1" id="KW-0175">Coiled coil</keyword>
<reference evidence="3" key="1">
    <citation type="submission" date="2020-11" db="EMBL/GenBank/DDBJ databases">
        <authorList>
            <person name="Tran Van P."/>
        </authorList>
    </citation>
    <scope>NUCLEOTIDE SEQUENCE</scope>
</reference>
<dbReference type="EMBL" id="CAJPEX010001404">
    <property type="protein sequence ID" value="CAG0919055.1"/>
    <property type="molecule type" value="Genomic_DNA"/>
</dbReference>
<evidence type="ECO:0000313" key="3">
    <source>
        <dbReference type="EMBL" id="CAD7278903.1"/>
    </source>
</evidence>
<feature type="compositionally biased region" description="Low complexity" evidence="2">
    <location>
        <begin position="103"/>
        <end position="120"/>
    </location>
</feature>
<dbReference type="AlphaFoldDB" id="A0A7R9BRM2"/>
<feature type="compositionally biased region" description="Basic and acidic residues" evidence="2">
    <location>
        <begin position="82"/>
        <end position="94"/>
    </location>
</feature>
<protein>
    <submittedName>
        <fullName evidence="3">Uncharacterized protein</fullName>
    </submittedName>
</protein>
<feature type="compositionally biased region" description="Polar residues" evidence="2">
    <location>
        <begin position="58"/>
        <end position="74"/>
    </location>
</feature>
<evidence type="ECO:0000256" key="2">
    <source>
        <dbReference type="SAM" id="MobiDB-lite"/>
    </source>
</evidence>
<feature type="coiled-coil region" evidence="1">
    <location>
        <begin position="261"/>
        <end position="440"/>
    </location>
</feature>
<feature type="coiled-coil region" evidence="1">
    <location>
        <begin position="133"/>
        <end position="187"/>
    </location>
</feature>
<sequence>MPPVRDDVENIGLIMAAATETPSVEPQSESPTRKIWFNDLEINAAHSEILTFPAARKPQSTMSHNAHFTKNPNTGDKKSRKHSEDSDSDNFKTADDDDDENEASSSSSTTTVGITRSTSTQESARWNNEPDPLARLQKTRKHCKHLKQQLQAAQAELATVRDEQGWANDLETELQGLEWKLKLMEKMNSNVSAENKLLKLKVHQDSNNKASETHIIGSDIRAIQEQLKLKFKLMGKLETLSKMKDVHKRMHQENVEIRQRFQALTQKANELAKLYKQQKQKVANLENLVKQDPGTQTQLEEQVSNLHLKLAHVEQEMGKLKEMEMQDSPQESEHHRGKREDLAEMKAMLTDQLEKLSEAKTQALELELLKARQRISREKEHRASLIDKLQHFREKMQTLNQAEAKIDQQRHEIHRLSKKLQEYQHENRHLGQSLKEADELISSLKETNCRQADEIQELKRSRLMKETVISTKDSTTETFHTAESQSDQKDQIESLISTVKQEISSLKAQEPKNTSFSEFTQLSEFVKIWKSLKDLVISDSGSDSLKKEAVAKLFAENLKLKNALISHQREKASDTLDKEKAWFKQQMDELAAKVQLVANLPDITRRVLIHEFSKAKARSYFYHEMRRVTPDAEILQALGKAGFGLEPLPNQVSHLEPTSVA</sequence>
<keyword evidence="4" id="KW-1185">Reference proteome</keyword>
<organism evidence="3">
    <name type="scientific">Notodromas monacha</name>
    <dbReference type="NCBI Taxonomy" id="399045"/>
    <lineage>
        <taxon>Eukaryota</taxon>
        <taxon>Metazoa</taxon>
        <taxon>Ecdysozoa</taxon>
        <taxon>Arthropoda</taxon>
        <taxon>Crustacea</taxon>
        <taxon>Oligostraca</taxon>
        <taxon>Ostracoda</taxon>
        <taxon>Podocopa</taxon>
        <taxon>Podocopida</taxon>
        <taxon>Cypridocopina</taxon>
        <taxon>Cypridoidea</taxon>
        <taxon>Cyprididae</taxon>
        <taxon>Notodromas</taxon>
    </lineage>
</organism>
<dbReference type="Proteomes" id="UP000678499">
    <property type="component" value="Unassembled WGS sequence"/>
</dbReference>
<feature type="region of interest" description="Disordered" evidence="2">
    <location>
        <begin position="56"/>
        <end position="130"/>
    </location>
</feature>
<name>A0A7R9BRM2_9CRUS</name>
<evidence type="ECO:0000256" key="1">
    <source>
        <dbReference type="SAM" id="Coils"/>
    </source>
</evidence>
<gene>
    <name evidence="3" type="ORF">NMOB1V02_LOCUS6597</name>
</gene>